<reference evidence="2 3" key="1">
    <citation type="journal article" date="2012" name="J. Bacteriol.">
        <title>Draft genome sequence of the cyanide-utilizing bacterium Pseudomonas fluorescens strain NCIMB 11764.</title>
        <authorList>
            <person name="Vilo C.A."/>
            <person name="Benedik M.J."/>
            <person name="Kunz D.A."/>
            <person name="Dong Q."/>
        </authorList>
    </citation>
    <scope>NUCLEOTIDE SEQUENCE [LARGE SCALE GENOMIC DNA]</scope>
    <source>
        <strain evidence="2 3">NCIMB 11764</strain>
    </source>
</reference>
<dbReference type="OrthoDB" id="6896245at2"/>
<dbReference type="Proteomes" id="UP000017175">
    <property type="component" value="Chromosome"/>
</dbReference>
<organism evidence="2 3">
    <name type="scientific">Pseudomonas fluorescens NCIMB 11764</name>
    <dbReference type="NCBI Taxonomy" id="1221522"/>
    <lineage>
        <taxon>Bacteria</taxon>
        <taxon>Pseudomonadati</taxon>
        <taxon>Pseudomonadota</taxon>
        <taxon>Gammaproteobacteria</taxon>
        <taxon>Pseudomonadales</taxon>
        <taxon>Pseudomonadaceae</taxon>
        <taxon>Pseudomonas</taxon>
    </lineage>
</organism>
<gene>
    <name evidence="2" type="ORF">B723_10055</name>
</gene>
<sequence length="143" mass="15010">MTTTYTFSVSLFDASANPNGLQVWQSGTLTFDTDSMTGALALPGFYKDPIPYEGSAVSPSTSAGTTIKASGKSTEAQITFTVTYNFDGFLFNGSYVGGLISMLDYGAQETYLYVIQGLSSQGPSGASFRGGSTAVDKRTPRTA</sequence>
<dbReference type="AlphaFoldDB" id="A0A0K1QM05"/>
<evidence type="ECO:0000313" key="3">
    <source>
        <dbReference type="Proteomes" id="UP000017175"/>
    </source>
</evidence>
<feature type="region of interest" description="Disordered" evidence="1">
    <location>
        <begin position="121"/>
        <end position="143"/>
    </location>
</feature>
<accession>A0A0K1QM05</accession>
<protein>
    <submittedName>
        <fullName evidence="2">Uncharacterized protein</fullName>
    </submittedName>
</protein>
<name>A0A0K1QM05_PSEFL</name>
<dbReference type="EMBL" id="CP010945">
    <property type="protein sequence ID" value="AKV06728.1"/>
    <property type="molecule type" value="Genomic_DNA"/>
</dbReference>
<evidence type="ECO:0000256" key="1">
    <source>
        <dbReference type="SAM" id="MobiDB-lite"/>
    </source>
</evidence>
<proteinExistence type="predicted"/>
<evidence type="ECO:0000313" key="2">
    <source>
        <dbReference type="EMBL" id="AKV06728.1"/>
    </source>
</evidence>
<dbReference type="RefSeq" id="WP_017336595.1">
    <property type="nucleotide sequence ID" value="NZ_CP010945.1"/>
</dbReference>